<dbReference type="GO" id="GO:0005829">
    <property type="term" value="C:cytosol"/>
    <property type="evidence" value="ECO:0007669"/>
    <property type="project" value="TreeGrafter"/>
</dbReference>
<dbReference type="PROSITE" id="PS50042">
    <property type="entry name" value="CNMP_BINDING_3"/>
    <property type="match status" value="1"/>
</dbReference>
<dbReference type="Pfam" id="PF13545">
    <property type="entry name" value="HTH_Crp_2"/>
    <property type="match status" value="1"/>
</dbReference>
<dbReference type="InterPro" id="IPR036388">
    <property type="entry name" value="WH-like_DNA-bd_sf"/>
</dbReference>
<feature type="domain" description="HTH crp-type" evidence="5">
    <location>
        <begin position="151"/>
        <end position="218"/>
    </location>
</feature>
<dbReference type="HOGENOM" id="CLU_075053_4_0_6"/>
<dbReference type="InterPro" id="IPR014710">
    <property type="entry name" value="RmlC-like_jellyroll"/>
</dbReference>
<evidence type="ECO:0000256" key="2">
    <source>
        <dbReference type="ARBA" id="ARBA00023125"/>
    </source>
</evidence>
<keyword evidence="2" id="KW-0238">DNA-binding</keyword>
<dbReference type="InterPro" id="IPR012318">
    <property type="entry name" value="HTH_CRP"/>
</dbReference>
<organism evidence="6 7">
    <name type="scientific">Reinekea blandensis MED297</name>
    <dbReference type="NCBI Taxonomy" id="314283"/>
    <lineage>
        <taxon>Bacteria</taxon>
        <taxon>Pseudomonadati</taxon>
        <taxon>Pseudomonadota</taxon>
        <taxon>Gammaproteobacteria</taxon>
        <taxon>Oceanospirillales</taxon>
        <taxon>Saccharospirillaceae</taxon>
        <taxon>Reinekea</taxon>
    </lineage>
</organism>
<feature type="domain" description="Cyclic nucleotide-binding" evidence="4">
    <location>
        <begin position="16"/>
        <end position="137"/>
    </location>
</feature>
<dbReference type="InterPro" id="IPR036390">
    <property type="entry name" value="WH_DNA-bd_sf"/>
</dbReference>
<keyword evidence="7" id="KW-1185">Reference proteome</keyword>
<dbReference type="SUPFAM" id="SSF46785">
    <property type="entry name" value="Winged helix' DNA-binding domain"/>
    <property type="match status" value="1"/>
</dbReference>
<dbReference type="GO" id="GO:0003700">
    <property type="term" value="F:DNA-binding transcription factor activity"/>
    <property type="evidence" value="ECO:0007669"/>
    <property type="project" value="TreeGrafter"/>
</dbReference>
<evidence type="ECO:0000313" key="6">
    <source>
        <dbReference type="EMBL" id="EAR08078.1"/>
    </source>
</evidence>
<keyword evidence="3" id="KW-0804">Transcription</keyword>
<dbReference type="SUPFAM" id="SSF51206">
    <property type="entry name" value="cAMP-binding domain-like"/>
    <property type="match status" value="1"/>
</dbReference>
<dbReference type="STRING" id="314283.MED297_07541"/>
<evidence type="ECO:0000256" key="1">
    <source>
        <dbReference type="ARBA" id="ARBA00023015"/>
    </source>
</evidence>
<dbReference type="GO" id="GO:0003677">
    <property type="term" value="F:DNA binding"/>
    <property type="evidence" value="ECO:0007669"/>
    <property type="project" value="UniProtKB-KW"/>
</dbReference>
<dbReference type="Pfam" id="PF00027">
    <property type="entry name" value="cNMP_binding"/>
    <property type="match status" value="1"/>
</dbReference>
<accession>A4BIJ9</accession>
<name>A4BIJ9_9GAMM</name>
<dbReference type="PANTHER" id="PTHR24567">
    <property type="entry name" value="CRP FAMILY TRANSCRIPTIONAL REGULATORY PROTEIN"/>
    <property type="match status" value="1"/>
</dbReference>
<dbReference type="Gene3D" id="2.60.120.10">
    <property type="entry name" value="Jelly Rolls"/>
    <property type="match status" value="1"/>
</dbReference>
<dbReference type="OrthoDB" id="9777588at2"/>
<dbReference type="RefSeq" id="WP_008045438.1">
    <property type="nucleotide sequence ID" value="NZ_CH724152.1"/>
</dbReference>
<dbReference type="InterPro" id="IPR018490">
    <property type="entry name" value="cNMP-bd_dom_sf"/>
</dbReference>
<dbReference type="Gene3D" id="1.10.10.10">
    <property type="entry name" value="Winged helix-like DNA-binding domain superfamily/Winged helix DNA-binding domain"/>
    <property type="match status" value="1"/>
</dbReference>
<dbReference type="SMART" id="SM00419">
    <property type="entry name" value="HTH_CRP"/>
    <property type="match status" value="1"/>
</dbReference>
<sequence>MIQDPKVITNLSSHHLFSSLNEVQLSTLLRNATRRTLDEREVLFRQSEPADRFYYVSHGIIRLYRTSPSGHEKVVDIVREGQCFAEAIMFNAQERYPVTADAQVASEVIGIENGSFHGLLKSDNELCMALMRQMSIRLHSQLNEIENLSLQNALHRLVNYLLHDLQSPNDTLTFDIPKRLIASQLGIQPETFSRLLRKLEDNQLIQVSNRDLKILDRDGLYQLTRDNQPLRARKP</sequence>
<gene>
    <name evidence="6" type="ORF">MED297_07541</name>
</gene>
<dbReference type="SMART" id="SM00100">
    <property type="entry name" value="cNMP"/>
    <property type="match status" value="1"/>
</dbReference>
<reference evidence="6 7" key="1">
    <citation type="submission" date="2006-02" db="EMBL/GenBank/DDBJ databases">
        <authorList>
            <person name="Pinhassi J."/>
            <person name="Pedros-Alio C."/>
            <person name="Ferriera S."/>
            <person name="Johnson J."/>
            <person name="Kravitz S."/>
            <person name="Halpern A."/>
            <person name="Remington K."/>
            <person name="Beeson K."/>
            <person name="Tran B."/>
            <person name="Rogers Y.-H."/>
            <person name="Friedman R."/>
            <person name="Venter J.C."/>
        </authorList>
    </citation>
    <scope>NUCLEOTIDE SEQUENCE [LARGE SCALE GENOMIC DNA]</scope>
    <source>
        <strain evidence="6 7">MED297</strain>
    </source>
</reference>
<comment type="caution">
    <text evidence="6">The sequence shown here is derived from an EMBL/GenBank/DDBJ whole genome shotgun (WGS) entry which is preliminary data.</text>
</comment>
<dbReference type="InterPro" id="IPR050397">
    <property type="entry name" value="Env_Response_Regulators"/>
</dbReference>
<evidence type="ECO:0000313" key="7">
    <source>
        <dbReference type="Proteomes" id="UP000005953"/>
    </source>
</evidence>
<dbReference type="EMBL" id="AAOE01000026">
    <property type="protein sequence ID" value="EAR08078.1"/>
    <property type="molecule type" value="Genomic_DNA"/>
</dbReference>
<evidence type="ECO:0000256" key="3">
    <source>
        <dbReference type="ARBA" id="ARBA00023163"/>
    </source>
</evidence>
<proteinExistence type="predicted"/>
<evidence type="ECO:0000259" key="4">
    <source>
        <dbReference type="PROSITE" id="PS50042"/>
    </source>
</evidence>
<dbReference type="PANTHER" id="PTHR24567:SF68">
    <property type="entry name" value="DNA-BINDING TRANSCRIPTIONAL DUAL REGULATOR CRP"/>
    <property type="match status" value="1"/>
</dbReference>
<evidence type="ECO:0000259" key="5">
    <source>
        <dbReference type="PROSITE" id="PS51063"/>
    </source>
</evidence>
<dbReference type="Proteomes" id="UP000005953">
    <property type="component" value="Unassembled WGS sequence"/>
</dbReference>
<dbReference type="PROSITE" id="PS51063">
    <property type="entry name" value="HTH_CRP_2"/>
    <property type="match status" value="1"/>
</dbReference>
<dbReference type="InterPro" id="IPR000595">
    <property type="entry name" value="cNMP-bd_dom"/>
</dbReference>
<dbReference type="CDD" id="cd00038">
    <property type="entry name" value="CAP_ED"/>
    <property type="match status" value="1"/>
</dbReference>
<protein>
    <submittedName>
        <fullName evidence="6">Transcriptional regulator Dnr</fullName>
    </submittedName>
</protein>
<keyword evidence="1" id="KW-0805">Transcription regulation</keyword>
<dbReference type="AlphaFoldDB" id="A4BIJ9"/>